<name>A0ABU2CX46_9EURY</name>
<dbReference type="InterPro" id="IPR005234">
    <property type="entry name" value="ScpB_csome_segregation"/>
</dbReference>
<dbReference type="Pfam" id="PF04079">
    <property type="entry name" value="SMC_ScpB"/>
    <property type="match status" value="1"/>
</dbReference>
<evidence type="ECO:0000256" key="1">
    <source>
        <dbReference type="ARBA" id="ARBA00022490"/>
    </source>
</evidence>
<reference evidence="6" key="1">
    <citation type="submission" date="2023-07" db="EMBL/GenBank/DDBJ databases">
        <title>Whole-genome sequencing of a new Methanosarcina sp. Z-7115.</title>
        <authorList>
            <person name="Zhilina T.N."/>
            <person name="Merkel A.Y."/>
        </authorList>
    </citation>
    <scope>NUCLEOTIDE SEQUENCE [LARGE SCALE GENOMIC DNA]</scope>
    <source>
        <strain evidence="6">Z-7115</strain>
    </source>
</reference>
<comment type="caution">
    <text evidence="5">The sequence shown here is derived from an EMBL/GenBank/DDBJ whole genome shotgun (WGS) entry which is preliminary data.</text>
</comment>
<keyword evidence="3" id="KW-0159">Chromosome partition</keyword>
<dbReference type="Proteomes" id="UP001246244">
    <property type="component" value="Unassembled WGS sequence"/>
</dbReference>
<protein>
    <submittedName>
        <fullName evidence="5">SMC-Scp complex subunit ScpB</fullName>
    </submittedName>
</protein>
<evidence type="ECO:0000256" key="4">
    <source>
        <dbReference type="ARBA" id="ARBA00023306"/>
    </source>
</evidence>
<evidence type="ECO:0000256" key="3">
    <source>
        <dbReference type="ARBA" id="ARBA00022829"/>
    </source>
</evidence>
<keyword evidence="2" id="KW-0132">Cell division</keyword>
<dbReference type="NCBIfam" id="TIGR00281">
    <property type="entry name" value="SMC-Scp complex subunit ScpB"/>
    <property type="match status" value="1"/>
</dbReference>
<gene>
    <name evidence="5" type="primary">scpB</name>
    <name evidence="5" type="ORF">RG963_00615</name>
</gene>
<dbReference type="InterPro" id="IPR036388">
    <property type="entry name" value="WH-like_DNA-bd_sf"/>
</dbReference>
<organism evidence="5 6">
    <name type="scientific">Methanosarcina baikalica</name>
    <dbReference type="NCBI Taxonomy" id="3073890"/>
    <lineage>
        <taxon>Archaea</taxon>
        <taxon>Methanobacteriati</taxon>
        <taxon>Methanobacteriota</taxon>
        <taxon>Stenosarchaea group</taxon>
        <taxon>Methanomicrobia</taxon>
        <taxon>Methanosarcinales</taxon>
        <taxon>Methanosarcinaceae</taxon>
        <taxon>Methanosarcina</taxon>
    </lineage>
</organism>
<sequence length="374" mass="41498">MSELEMLEIIEAALFAAGRAVSLEKLAKITGKPKKAVLSVVQELTEAYSSRGSGIEILDLGDRYVMQVKPEYSELMREVAPKELSAPKLRTLSMIAYHQPMLQSDLIDMRGSGAYDHIKDLIERGFVESVPCGRSRQLSTTSLFADYFGLKKNDPTAIKEKILELLRSQGGQSEINLWIGKKTIVVTPMYESLMSMCGIKEYFVANAYSPSKEEISRLLEADVLVVSAGYSDTVRQYCDGEILEMHSTTFEDLIEAISLLAEELPDEVAPKTVEETIKKIRETRERYVSSAVLIEKKVKPATEMVSKVINDLSLGISADGVLVAPDYGTSRNGVKIETGAQILIPTHRSVEGDLLKRVCTKYDAILQGLEKFED</sequence>
<evidence type="ECO:0000313" key="6">
    <source>
        <dbReference type="Proteomes" id="UP001246244"/>
    </source>
</evidence>
<evidence type="ECO:0000313" key="5">
    <source>
        <dbReference type="EMBL" id="MDR7664305.1"/>
    </source>
</evidence>
<evidence type="ECO:0000256" key="2">
    <source>
        <dbReference type="ARBA" id="ARBA00022618"/>
    </source>
</evidence>
<dbReference type="RefSeq" id="WP_310574332.1">
    <property type="nucleotide sequence ID" value="NZ_JAVKPK010000001.1"/>
</dbReference>
<dbReference type="InterPro" id="IPR036390">
    <property type="entry name" value="WH_DNA-bd_sf"/>
</dbReference>
<keyword evidence="1" id="KW-0963">Cytoplasm</keyword>
<dbReference type="EMBL" id="JAVKPK010000001">
    <property type="protein sequence ID" value="MDR7664305.1"/>
    <property type="molecule type" value="Genomic_DNA"/>
</dbReference>
<dbReference type="Gene3D" id="1.10.10.10">
    <property type="entry name" value="Winged helix-like DNA-binding domain superfamily/Winged helix DNA-binding domain"/>
    <property type="match status" value="2"/>
</dbReference>
<keyword evidence="4" id="KW-0131">Cell cycle</keyword>
<proteinExistence type="predicted"/>
<dbReference type="SUPFAM" id="SSF46785">
    <property type="entry name" value="Winged helix' DNA-binding domain"/>
    <property type="match status" value="2"/>
</dbReference>
<dbReference type="PANTHER" id="PTHR34298">
    <property type="entry name" value="SEGREGATION AND CONDENSATION PROTEIN B"/>
    <property type="match status" value="1"/>
</dbReference>
<accession>A0ABU2CX46</accession>
<dbReference type="PANTHER" id="PTHR34298:SF2">
    <property type="entry name" value="SEGREGATION AND CONDENSATION PROTEIN B"/>
    <property type="match status" value="1"/>
</dbReference>
<keyword evidence="6" id="KW-1185">Reference proteome</keyword>